<evidence type="ECO:0000256" key="2">
    <source>
        <dbReference type="SAM" id="Phobius"/>
    </source>
</evidence>
<keyword evidence="2" id="KW-1133">Transmembrane helix</keyword>
<sequence>MDLSAILQWAEEQGALANILQIIGSMATAAGAVYAVMKRRFKRDKLLLEHAEARLALKNEELAALKQERDEFKQYDPVWLRSAEEERKEENEEKAVAILRTGIILGATRTRWSRSMGYYPLGGVSVAPSIQTRLASYMSGRGFWIILNAPRKRYGKLMGSYRLTCMAI</sequence>
<feature type="transmembrane region" description="Helical" evidence="2">
    <location>
        <begin position="15"/>
        <end position="37"/>
    </location>
</feature>
<dbReference type="AlphaFoldDB" id="A0A1I4XFY4"/>
<evidence type="ECO:0000256" key="1">
    <source>
        <dbReference type="SAM" id="Coils"/>
    </source>
</evidence>
<name>A0A1I4XFY4_9PROT</name>
<feature type="coiled-coil region" evidence="1">
    <location>
        <begin position="48"/>
        <end position="100"/>
    </location>
</feature>
<keyword evidence="1" id="KW-0175">Coiled coil</keyword>
<keyword evidence="2" id="KW-0472">Membrane</keyword>
<protein>
    <submittedName>
        <fullName evidence="3">Uncharacterized protein</fullName>
    </submittedName>
</protein>
<accession>A0A1I4XFY4</accession>
<evidence type="ECO:0000313" key="4">
    <source>
        <dbReference type="Proteomes" id="UP000183107"/>
    </source>
</evidence>
<evidence type="ECO:0000313" key="3">
    <source>
        <dbReference type="EMBL" id="SFN24685.1"/>
    </source>
</evidence>
<keyword evidence="4" id="KW-1185">Reference proteome</keyword>
<dbReference type="Proteomes" id="UP000183107">
    <property type="component" value="Unassembled WGS sequence"/>
</dbReference>
<keyword evidence="2" id="KW-0812">Transmembrane</keyword>
<proteinExistence type="predicted"/>
<organism evidence="3 4">
    <name type="scientific">Nitrosospira briensis</name>
    <dbReference type="NCBI Taxonomy" id="35799"/>
    <lineage>
        <taxon>Bacteria</taxon>
        <taxon>Pseudomonadati</taxon>
        <taxon>Pseudomonadota</taxon>
        <taxon>Betaproteobacteria</taxon>
        <taxon>Nitrosomonadales</taxon>
        <taxon>Nitrosomonadaceae</taxon>
        <taxon>Nitrosospira</taxon>
    </lineage>
</organism>
<reference evidence="4" key="1">
    <citation type="submission" date="2016-10" db="EMBL/GenBank/DDBJ databases">
        <authorList>
            <person name="Varghese N."/>
        </authorList>
    </citation>
    <scope>NUCLEOTIDE SEQUENCE [LARGE SCALE GENOMIC DNA]</scope>
    <source>
        <strain evidence="4">Nsp8</strain>
    </source>
</reference>
<gene>
    <name evidence="3" type="ORF">SAMN05216386_0101</name>
</gene>
<dbReference type="EMBL" id="FOVJ01000001">
    <property type="protein sequence ID" value="SFN24685.1"/>
    <property type="molecule type" value="Genomic_DNA"/>
</dbReference>